<evidence type="ECO:0000313" key="3">
    <source>
        <dbReference type="Proteomes" id="UP001165079"/>
    </source>
</evidence>
<proteinExistence type="predicted"/>
<protein>
    <submittedName>
        <fullName evidence="2">Uncharacterized protein</fullName>
    </submittedName>
</protein>
<keyword evidence="1" id="KW-0472">Membrane</keyword>
<organism evidence="2 3">
    <name type="scientific">Actinorhabdospora filicis</name>
    <dbReference type="NCBI Taxonomy" id="1785913"/>
    <lineage>
        <taxon>Bacteria</taxon>
        <taxon>Bacillati</taxon>
        <taxon>Actinomycetota</taxon>
        <taxon>Actinomycetes</taxon>
        <taxon>Micromonosporales</taxon>
        <taxon>Micromonosporaceae</taxon>
        <taxon>Actinorhabdospora</taxon>
    </lineage>
</organism>
<feature type="transmembrane region" description="Helical" evidence="1">
    <location>
        <begin position="41"/>
        <end position="63"/>
    </location>
</feature>
<reference evidence="2" key="1">
    <citation type="submission" date="2023-03" db="EMBL/GenBank/DDBJ databases">
        <title>Actinorhabdospora filicis NBRC 111898.</title>
        <authorList>
            <person name="Ichikawa N."/>
            <person name="Sato H."/>
            <person name="Tonouchi N."/>
        </authorList>
    </citation>
    <scope>NUCLEOTIDE SEQUENCE</scope>
    <source>
        <strain evidence="2">NBRC 111898</strain>
    </source>
</reference>
<dbReference type="Proteomes" id="UP001165079">
    <property type="component" value="Unassembled WGS sequence"/>
</dbReference>
<evidence type="ECO:0000313" key="2">
    <source>
        <dbReference type="EMBL" id="GLZ81366.1"/>
    </source>
</evidence>
<comment type="caution">
    <text evidence="2">The sequence shown here is derived from an EMBL/GenBank/DDBJ whole genome shotgun (WGS) entry which is preliminary data.</text>
</comment>
<dbReference type="AlphaFoldDB" id="A0A9W6WD88"/>
<keyword evidence="1" id="KW-1133">Transmembrane helix</keyword>
<sequence length="83" mass="8857">MAERDFSSKTLAGHILKGVLGFGSLIGAFALMPFVGLWSLLLLPLGVVALKGCPMCWTLGLIATISRGRLKRQCDDDGVCHLV</sequence>
<name>A0A9W6WD88_9ACTN</name>
<keyword evidence="3" id="KW-1185">Reference proteome</keyword>
<feature type="transmembrane region" description="Helical" evidence="1">
    <location>
        <begin position="12"/>
        <end position="35"/>
    </location>
</feature>
<dbReference type="EMBL" id="BSTX01000005">
    <property type="protein sequence ID" value="GLZ81366.1"/>
    <property type="molecule type" value="Genomic_DNA"/>
</dbReference>
<keyword evidence="1" id="KW-0812">Transmembrane</keyword>
<gene>
    <name evidence="2" type="ORF">Afil01_61730</name>
</gene>
<accession>A0A9W6WD88</accession>
<evidence type="ECO:0000256" key="1">
    <source>
        <dbReference type="SAM" id="Phobius"/>
    </source>
</evidence>
<dbReference type="RefSeq" id="WP_285666821.1">
    <property type="nucleotide sequence ID" value="NZ_BSTX01000005.1"/>
</dbReference>